<feature type="domain" description="AAA+ ATPase" evidence="18">
    <location>
        <begin position="189"/>
        <end position="328"/>
    </location>
</feature>
<feature type="region of interest" description="Disordered" evidence="17">
    <location>
        <begin position="599"/>
        <end position="643"/>
    </location>
</feature>
<comment type="cofactor">
    <cofactor evidence="15">
        <name>Zn(2+)</name>
        <dbReference type="ChEBI" id="CHEBI:29105"/>
    </cofactor>
    <text evidence="15">Binds 1 zinc ion per subunit.</text>
</comment>
<dbReference type="PANTHER" id="PTHR23076:SF97">
    <property type="entry name" value="ATP-DEPENDENT ZINC METALLOPROTEASE YME1L1"/>
    <property type="match status" value="1"/>
</dbReference>
<dbReference type="EC" id="3.4.24.-" evidence="15"/>
<evidence type="ECO:0000256" key="9">
    <source>
        <dbReference type="ARBA" id="ARBA00022833"/>
    </source>
</evidence>
<evidence type="ECO:0000256" key="2">
    <source>
        <dbReference type="ARBA" id="ARBA00010044"/>
    </source>
</evidence>
<evidence type="ECO:0000256" key="11">
    <source>
        <dbReference type="ARBA" id="ARBA00022989"/>
    </source>
</evidence>
<dbReference type="GO" id="GO:0030163">
    <property type="term" value="P:protein catabolic process"/>
    <property type="evidence" value="ECO:0007669"/>
    <property type="project" value="UniProtKB-UniRule"/>
</dbReference>
<comment type="subunit">
    <text evidence="15">Homohexamer.</text>
</comment>
<evidence type="ECO:0000256" key="10">
    <source>
        <dbReference type="ARBA" id="ARBA00022840"/>
    </source>
</evidence>
<dbReference type="GO" id="GO:0004176">
    <property type="term" value="F:ATP-dependent peptidase activity"/>
    <property type="evidence" value="ECO:0007669"/>
    <property type="project" value="InterPro"/>
</dbReference>
<dbReference type="Gene3D" id="3.30.720.210">
    <property type="match status" value="1"/>
</dbReference>
<dbReference type="InterPro" id="IPR003960">
    <property type="entry name" value="ATPase_AAA_CS"/>
</dbReference>
<dbReference type="GO" id="GO:0016887">
    <property type="term" value="F:ATP hydrolysis activity"/>
    <property type="evidence" value="ECO:0007669"/>
    <property type="project" value="UniProtKB-UniRule"/>
</dbReference>
<dbReference type="NCBIfam" id="TIGR01241">
    <property type="entry name" value="FtsH_fam"/>
    <property type="match status" value="1"/>
</dbReference>
<feature type="binding site" evidence="15">
    <location>
        <begin position="197"/>
        <end position="204"/>
    </location>
    <ligand>
        <name>ATP</name>
        <dbReference type="ChEBI" id="CHEBI:30616"/>
    </ligand>
</feature>
<dbReference type="Pfam" id="PF01434">
    <property type="entry name" value="Peptidase_M41"/>
    <property type="match status" value="1"/>
</dbReference>
<comment type="caution">
    <text evidence="15">Lacks conserved residue(s) required for the propagation of feature annotation.</text>
</comment>
<comment type="function">
    <text evidence="15">Acts as a processive, ATP-dependent zinc metallopeptidase for both cytoplasmic and membrane proteins. Plays a role in the quality control of integral membrane proteins.</text>
</comment>
<dbReference type="InterPro" id="IPR005936">
    <property type="entry name" value="FtsH"/>
</dbReference>
<keyword evidence="6 15" id="KW-0479">Metal-binding</keyword>
<dbReference type="InterPro" id="IPR027417">
    <property type="entry name" value="P-loop_NTPase"/>
</dbReference>
<feature type="binding site" evidence="15">
    <location>
        <position position="497"/>
    </location>
    <ligand>
        <name>Zn(2+)</name>
        <dbReference type="ChEBI" id="CHEBI:29105"/>
        <note>catalytic</note>
    </ligand>
</feature>
<dbReference type="InterPro" id="IPR000642">
    <property type="entry name" value="Peptidase_M41"/>
</dbReference>
<evidence type="ECO:0000256" key="5">
    <source>
        <dbReference type="ARBA" id="ARBA00022692"/>
    </source>
</evidence>
<comment type="similarity">
    <text evidence="2 15">In the C-terminal section; belongs to the peptidase M41 family.</text>
</comment>
<keyword evidence="5 15" id="KW-0812">Transmembrane</keyword>
<dbReference type="InterPro" id="IPR041569">
    <property type="entry name" value="AAA_lid_3"/>
</dbReference>
<evidence type="ECO:0000256" key="3">
    <source>
        <dbReference type="ARBA" id="ARBA00022475"/>
    </source>
</evidence>
<dbReference type="GO" id="GO:0004222">
    <property type="term" value="F:metalloendopeptidase activity"/>
    <property type="evidence" value="ECO:0007669"/>
    <property type="project" value="InterPro"/>
</dbReference>
<dbReference type="AlphaFoldDB" id="A0A370DAJ1"/>
<comment type="similarity">
    <text evidence="14 15">In the central section; belongs to the AAA ATPase family.</text>
</comment>
<evidence type="ECO:0000256" key="8">
    <source>
        <dbReference type="ARBA" id="ARBA00022801"/>
    </source>
</evidence>
<keyword evidence="12 15" id="KW-0482">Metalloprotease</keyword>
<dbReference type="InterPro" id="IPR037219">
    <property type="entry name" value="Peptidase_M41-like"/>
</dbReference>
<evidence type="ECO:0000256" key="6">
    <source>
        <dbReference type="ARBA" id="ARBA00022723"/>
    </source>
</evidence>
<evidence type="ECO:0000256" key="12">
    <source>
        <dbReference type="ARBA" id="ARBA00023049"/>
    </source>
</evidence>
<evidence type="ECO:0000256" key="17">
    <source>
        <dbReference type="SAM" id="MobiDB-lite"/>
    </source>
</evidence>
<dbReference type="SUPFAM" id="SSF52540">
    <property type="entry name" value="P-loop containing nucleoside triphosphate hydrolases"/>
    <property type="match status" value="1"/>
</dbReference>
<dbReference type="GO" id="GO:0008270">
    <property type="term" value="F:zinc ion binding"/>
    <property type="evidence" value="ECO:0007669"/>
    <property type="project" value="UniProtKB-UniRule"/>
</dbReference>
<feature type="transmembrane region" description="Helical" evidence="15">
    <location>
        <begin position="102"/>
        <end position="124"/>
    </location>
</feature>
<organism evidence="19 20">
    <name type="scientific">endosymbiont of Galathealinum brachiosum</name>
    <dbReference type="NCBI Taxonomy" id="2200906"/>
    <lineage>
        <taxon>Bacteria</taxon>
        <taxon>Pseudomonadati</taxon>
        <taxon>Pseudomonadota</taxon>
        <taxon>Gammaproteobacteria</taxon>
        <taxon>sulfur-oxidizing symbionts</taxon>
    </lineage>
</organism>
<dbReference type="InterPro" id="IPR003959">
    <property type="entry name" value="ATPase_AAA_core"/>
</dbReference>
<dbReference type="PROSITE" id="PS00674">
    <property type="entry name" value="AAA"/>
    <property type="match status" value="1"/>
</dbReference>
<keyword evidence="20" id="KW-1185">Reference proteome</keyword>
<keyword evidence="13 15" id="KW-0472">Membrane</keyword>
<comment type="similarity">
    <text evidence="16">Belongs to the AAA ATPase family.</text>
</comment>
<dbReference type="FunFam" id="1.20.58.760:FF:000001">
    <property type="entry name" value="ATP-dependent zinc metalloprotease FtsH"/>
    <property type="match status" value="1"/>
</dbReference>
<dbReference type="PANTHER" id="PTHR23076">
    <property type="entry name" value="METALLOPROTEASE M41 FTSH"/>
    <property type="match status" value="1"/>
</dbReference>
<dbReference type="Gene3D" id="1.10.8.60">
    <property type="match status" value="1"/>
</dbReference>
<feature type="binding site" evidence="15">
    <location>
        <position position="423"/>
    </location>
    <ligand>
        <name>Zn(2+)</name>
        <dbReference type="ChEBI" id="CHEBI:29105"/>
        <note>catalytic</note>
    </ligand>
</feature>
<proteinExistence type="inferred from homology"/>
<comment type="subcellular location">
    <subcellularLocation>
        <location evidence="15">Cell membrane</location>
        <topology evidence="15">Multi-pass membrane protein</topology>
        <orientation evidence="15">Cytoplasmic side</orientation>
    </subcellularLocation>
    <subcellularLocation>
        <location evidence="1">Membrane</location>
    </subcellularLocation>
</comment>
<evidence type="ECO:0000256" key="16">
    <source>
        <dbReference type="RuleBase" id="RU003651"/>
    </source>
</evidence>
<dbReference type="SUPFAM" id="SSF140990">
    <property type="entry name" value="FtsH protease domain-like"/>
    <property type="match status" value="1"/>
</dbReference>
<evidence type="ECO:0000256" key="7">
    <source>
        <dbReference type="ARBA" id="ARBA00022741"/>
    </source>
</evidence>
<sequence>MNDLVKNLILWGVIALILLSVFSNFSQRANKEAEFAYSDFTSEVKNGNVSEVVIAGRKITGKTRDLKVFSTYSPETDNTAMLGVLLENNVKIVAKEPEQPSLLMNIFISWFPFLLLIGIWIFFMRQMQGGGGGRGAMSFGKSKARMLGEEEIKTTFADVAGVEEAKDEVGELVEFLRDPGKFQKLGGQIPRGVLMVGSPGTGKTLLAKAIAGEAKVPFFTISGSDFVEMFVGVGASRVRDMFEQAKKHAPCIIFIDEIDAVGRHRGAGVGGGHDEREQTLNQLLVEMDGFEGNEGVIVIAATNRPDVLDPALLRPGRFDRQVVVPLPDVRGREQILKVHMRKVPASDDVKASLIARGTPGFSGADLANLVNEAALFAARENAREVYMDHFERAKDKIMMGAERKSMVMSEDEKKLTAYHEAGHAIVGRLVPDHDPVYKVSIIPRGRALGVTMFLPTEDRYSYSKRRLESQISSLFGGRIAEEVIFGLDNVTTGASNDIERATDIARNMVTKWGLSEKLGPLAYSEDEGEVFLGRSVTQHKNLADDTARVIDEEIREFIDRNYKRAEEMLNDNLDILHSMSDALMKYETIDSDQIDQLMARKDVSPPKDWSDDDKPSTPDSSKKEEAKKEDKGDGSIGGPASLH</sequence>
<dbReference type="InterPro" id="IPR003593">
    <property type="entry name" value="AAA+_ATPase"/>
</dbReference>
<dbReference type="GO" id="GO:0005886">
    <property type="term" value="C:plasma membrane"/>
    <property type="evidence" value="ECO:0007669"/>
    <property type="project" value="UniProtKB-SubCell"/>
</dbReference>
<evidence type="ECO:0000256" key="1">
    <source>
        <dbReference type="ARBA" id="ARBA00004370"/>
    </source>
</evidence>
<reference evidence="19 20" key="1">
    <citation type="journal article" date="2018" name="ISME J.">
        <title>Endosymbiont genomes yield clues of tubeworm success.</title>
        <authorList>
            <person name="Li Y."/>
            <person name="Liles M.R."/>
            <person name="Halanych K.M."/>
        </authorList>
    </citation>
    <scope>NUCLEOTIDE SEQUENCE [LARGE SCALE GENOMIC DNA]</scope>
    <source>
        <strain evidence="19">A1464</strain>
    </source>
</reference>
<accession>A0A370DAJ1</accession>
<evidence type="ECO:0000256" key="13">
    <source>
        <dbReference type="ARBA" id="ARBA00023136"/>
    </source>
</evidence>
<name>A0A370DAJ1_9GAMM</name>
<dbReference type="Pfam" id="PF17862">
    <property type="entry name" value="AAA_lid_3"/>
    <property type="match status" value="1"/>
</dbReference>
<dbReference type="InterPro" id="IPR011546">
    <property type="entry name" value="Pept_M41_FtsH_extracell"/>
</dbReference>
<evidence type="ECO:0000313" key="20">
    <source>
        <dbReference type="Proteomes" id="UP000254266"/>
    </source>
</evidence>
<dbReference type="NCBIfam" id="NF008004">
    <property type="entry name" value="PRK10733.1"/>
    <property type="match status" value="1"/>
</dbReference>
<evidence type="ECO:0000313" key="19">
    <source>
        <dbReference type="EMBL" id="RDH81196.1"/>
    </source>
</evidence>
<keyword evidence="8 15" id="KW-0378">Hydrolase</keyword>
<evidence type="ECO:0000259" key="18">
    <source>
        <dbReference type="SMART" id="SM00382"/>
    </source>
</evidence>
<dbReference type="CDD" id="cd19501">
    <property type="entry name" value="RecA-like_FtsH"/>
    <property type="match status" value="1"/>
</dbReference>
<dbReference type="GO" id="GO:0006508">
    <property type="term" value="P:proteolysis"/>
    <property type="evidence" value="ECO:0007669"/>
    <property type="project" value="UniProtKB-KW"/>
</dbReference>
<dbReference type="FunFam" id="1.10.8.60:FF:000001">
    <property type="entry name" value="ATP-dependent zinc metalloprotease FtsH"/>
    <property type="match status" value="1"/>
</dbReference>
<dbReference type="Proteomes" id="UP000254266">
    <property type="component" value="Unassembled WGS sequence"/>
</dbReference>
<dbReference type="EMBL" id="QFXC01000013">
    <property type="protein sequence ID" value="RDH81196.1"/>
    <property type="molecule type" value="Genomic_DNA"/>
</dbReference>
<keyword evidence="11 15" id="KW-1133">Transmembrane helix</keyword>
<dbReference type="SMART" id="SM00382">
    <property type="entry name" value="AAA"/>
    <property type="match status" value="1"/>
</dbReference>
<gene>
    <name evidence="15" type="primary">ftsH</name>
    <name evidence="19" type="ORF">DIZ80_13895</name>
</gene>
<keyword evidence="3 15" id="KW-1003">Cell membrane</keyword>
<dbReference type="FunFam" id="3.40.50.300:FF:000001">
    <property type="entry name" value="ATP-dependent zinc metalloprotease FtsH"/>
    <property type="match status" value="1"/>
</dbReference>
<keyword evidence="7 15" id="KW-0547">Nucleotide-binding</keyword>
<keyword evidence="4 15" id="KW-0645">Protease</keyword>
<dbReference type="Pfam" id="PF00004">
    <property type="entry name" value="AAA"/>
    <property type="match status" value="1"/>
</dbReference>
<evidence type="ECO:0000256" key="14">
    <source>
        <dbReference type="ARBA" id="ARBA00061570"/>
    </source>
</evidence>
<keyword evidence="10 15" id="KW-0067">ATP-binding</keyword>
<feature type="compositionally biased region" description="Basic and acidic residues" evidence="17">
    <location>
        <begin position="599"/>
        <end position="633"/>
    </location>
</feature>
<comment type="caution">
    <text evidence="19">The sequence shown here is derived from an EMBL/GenBank/DDBJ whole genome shotgun (WGS) entry which is preliminary data.</text>
</comment>
<dbReference type="GO" id="GO:0005524">
    <property type="term" value="F:ATP binding"/>
    <property type="evidence" value="ECO:0007669"/>
    <property type="project" value="UniProtKB-UniRule"/>
</dbReference>
<feature type="binding site" evidence="15">
    <location>
        <position position="419"/>
    </location>
    <ligand>
        <name>Zn(2+)</name>
        <dbReference type="ChEBI" id="CHEBI:29105"/>
        <note>catalytic</note>
    </ligand>
</feature>
<keyword evidence="9 15" id="KW-0862">Zinc</keyword>
<evidence type="ECO:0000256" key="4">
    <source>
        <dbReference type="ARBA" id="ARBA00022670"/>
    </source>
</evidence>
<dbReference type="Pfam" id="PF06480">
    <property type="entry name" value="FtsH_ext"/>
    <property type="match status" value="1"/>
</dbReference>
<dbReference type="Gene3D" id="3.40.50.300">
    <property type="entry name" value="P-loop containing nucleotide triphosphate hydrolases"/>
    <property type="match status" value="1"/>
</dbReference>
<protein>
    <recommendedName>
        <fullName evidence="15">ATP-dependent zinc metalloprotease FtsH</fullName>
        <ecNumber evidence="15">3.4.24.-</ecNumber>
    </recommendedName>
</protein>
<dbReference type="Gene3D" id="1.20.58.760">
    <property type="entry name" value="Peptidase M41"/>
    <property type="match status" value="1"/>
</dbReference>
<dbReference type="HAMAP" id="MF_01458">
    <property type="entry name" value="FtsH"/>
    <property type="match status" value="1"/>
</dbReference>
<evidence type="ECO:0000256" key="15">
    <source>
        <dbReference type="HAMAP-Rule" id="MF_01458"/>
    </source>
</evidence>
<feature type="active site" evidence="15">
    <location>
        <position position="420"/>
    </location>
</feature>